<keyword evidence="2" id="KW-1185">Reference proteome</keyword>
<proteinExistence type="predicted"/>
<dbReference type="Proteomes" id="UP000657574">
    <property type="component" value="Unassembled WGS sequence"/>
</dbReference>
<accession>A0A917KK90</accession>
<reference evidence="1" key="1">
    <citation type="journal article" date="2014" name="Int. J. Syst. Evol. Microbiol.">
        <title>Complete genome sequence of Corynebacterium casei LMG S-19264T (=DSM 44701T), isolated from a smear-ripened cheese.</title>
        <authorList>
            <consortium name="US DOE Joint Genome Institute (JGI-PGF)"/>
            <person name="Walter F."/>
            <person name="Albersmeier A."/>
            <person name="Kalinowski J."/>
            <person name="Ruckert C."/>
        </authorList>
    </citation>
    <scope>NUCLEOTIDE SEQUENCE</scope>
    <source>
        <strain evidence="1">JCM 3086</strain>
    </source>
</reference>
<dbReference type="RefSeq" id="WP_189311470.1">
    <property type="nucleotide sequence ID" value="NZ_BMQA01000007.1"/>
</dbReference>
<dbReference type="EMBL" id="BMQA01000007">
    <property type="protein sequence ID" value="GGJ15855.1"/>
    <property type="molecule type" value="Genomic_DNA"/>
</dbReference>
<dbReference type="AlphaFoldDB" id="A0A917KK90"/>
<reference evidence="1" key="2">
    <citation type="submission" date="2020-09" db="EMBL/GenBank/DDBJ databases">
        <authorList>
            <person name="Sun Q."/>
            <person name="Ohkuma M."/>
        </authorList>
    </citation>
    <scope>NUCLEOTIDE SEQUENCE</scope>
    <source>
        <strain evidence="1">JCM 3086</strain>
    </source>
</reference>
<evidence type="ECO:0000313" key="1">
    <source>
        <dbReference type="EMBL" id="GGJ15855.1"/>
    </source>
</evidence>
<comment type="caution">
    <text evidence="1">The sequence shown here is derived from an EMBL/GenBank/DDBJ whole genome shotgun (WGS) entry which is preliminary data.</text>
</comment>
<gene>
    <name evidence="1" type="ORF">GCM10010121_028200</name>
</gene>
<name>A0A917KK90_9ACTN</name>
<evidence type="ECO:0000313" key="2">
    <source>
        <dbReference type="Proteomes" id="UP000657574"/>
    </source>
</evidence>
<organism evidence="1 2">
    <name type="scientific">Streptomyces brasiliensis</name>
    <dbReference type="NCBI Taxonomy" id="1954"/>
    <lineage>
        <taxon>Bacteria</taxon>
        <taxon>Bacillati</taxon>
        <taxon>Actinomycetota</taxon>
        <taxon>Actinomycetes</taxon>
        <taxon>Kitasatosporales</taxon>
        <taxon>Streptomycetaceae</taxon>
        <taxon>Streptomyces</taxon>
    </lineage>
</organism>
<protein>
    <submittedName>
        <fullName evidence="1">Uncharacterized protein</fullName>
    </submittedName>
</protein>
<sequence>MTNQGFLFDGHELVRRDVHEPVSRRAGDELHLAEKTIKNNVSILRSARDTSSIHCDRK</sequence>